<dbReference type="Pfam" id="PF10670">
    <property type="entry name" value="DUF4198"/>
    <property type="match status" value="1"/>
</dbReference>
<proteinExistence type="predicted"/>
<protein>
    <submittedName>
        <fullName evidence="1">DUF4198 domain-containing protein</fullName>
    </submittedName>
</protein>
<sequence length="258" mass="29238">MEHNKIILGLIAGLFLGMPLYAHFQMILPSANIVEDQKSATINLELLFCHPFEQQMLNMVKPIQFGVLINGEKKDNLLGMISEKKIDGLSAWSGSYKIKQPGDYVFFVEPAPYWEPAEEKFIVHYTKTVVNGFGLQSGWDAEIGLETEIIPLTRPYGLYAGNVFSGLVKVNGKPAPFTDVEVEYYNIDKRYTAPMEPYITQVIKTDAQGVFVYAMPKPGWWGFAALSERETKLLNKQDNKEYPVEIGAVIWVRCEEMK</sequence>
<dbReference type="AlphaFoldDB" id="A0A7V0Z4K3"/>
<dbReference type="InterPro" id="IPR019613">
    <property type="entry name" value="DUF4198"/>
</dbReference>
<dbReference type="EMBL" id="DSKY01000009">
    <property type="protein sequence ID" value="HDY58541.1"/>
    <property type="molecule type" value="Genomic_DNA"/>
</dbReference>
<reference evidence="1" key="1">
    <citation type="journal article" date="2020" name="mSystems">
        <title>Genome- and Community-Level Interaction Insights into Carbon Utilization and Element Cycling Functions of Hydrothermarchaeota in Hydrothermal Sediment.</title>
        <authorList>
            <person name="Zhou Z."/>
            <person name="Liu Y."/>
            <person name="Xu W."/>
            <person name="Pan J."/>
            <person name="Luo Z.H."/>
            <person name="Li M."/>
        </authorList>
    </citation>
    <scope>NUCLEOTIDE SEQUENCE [LARGE SCALE GENOMIC DNA]</scope>
    <source>
        <strain evidence="1">SpSt-258</strain>
    </source>
</reference>
<gene>
    <name evidence="1" type="ORF">ENP86_03195</name>
</gene>
<organism evidence="1">
    <name type="scientific">candidate division WOR-3 bacterium</name>
    <dbReference type="NCBI Taxonomy" id="2052148"/>
    <lineage>
        <taxon>Bacteria</taxon>
        <taxon>Bacteria division WOR-3</taxon>
    </lineage>
</organism>
<evidence type="ECO:0000313" key="1">
    <source>
        <dbReference type="EMBL" id="HDY58541.1"/>
    </source>
</evidence>
<comment type="caution">
    <text evidence="1">The sequence shown here is derived from an EMBL/GenBank/DDBJ whole genome shotgun (WGS) entry which is preliminary data.</text>
</comment>
<accession>A0A7V0Z4K3</accession>
<name>A0A7V0Z4K3_UNCW3</name>